<sequence length="95" mass="11345">MRYVGILLACWETPVSQHTTKIFVVEYKQPKVVYKPVRRAIKLRAQKKTQQDLKKLYNTDKLQDRKIRRDFCISLWNKYDVLAVEAKDSESVEEK</sequence>
<comment type="caution">
    <text evidence="1">The sequence shown here is derived from an EMBL/GenBank/DDBJ whole genome shotgun (WGS) entry which is preliminary data.</text>
</comment>
<protein>
    <submittedName>
        <fullName evidence="1">Uncharacterized protein</fullName>
    </submittedName>
</protein>
<dbReference type="Proteomes" id="UP001187531">
    <property type="component" value="Unassembled WGS sequence"/>
</dbReference>
<accession>A0AA88KTU5</accession>
<gene>
    <name evidence="1" type="ORF">QYM36_016567</name>
</gene>
<name>A0AA88KTU5_ARTSF</name>
<dbReference type="AlphaFoldDB" id="A0AA88KTU5"/>
<reference evidence="1" key="1">
    <citation type="submission" date="2023-07" db="EMBL/GenBank/DDBJ databases">
        <title>Chromosome-level genome assembly of Artemia franciscana.</title>
        <authorList>
            <person name="Jo E."/>
        </authorList>
    </citation>
    <scope>NUCLEOTIDE SEQUENCE</scope>
    <source>
        <tissue evidence="1">Whole body</tissue>
    </source>
</reference>
<organism evidence="1 2">
    <name type="scientific">Artemia franciscana</name>
    <name type="common">Brine shrimp</name>
    <name type="synonym">Artemia sanfranciscana</name>
    <dbReference type="NCBI Taxonomy" id="6661"/>
    <lineage>
        <taxon>Eukaryota</taxon>
        <taxon>Metazoa</taxon>
        <taxon>Ecdysozoa</taxon>
        <taxon>Arthropoda</taxon>
        <taxon>Crustacea</taxon>
        <taxon>Branchiopoda</taxon>
        <taxon>Anostraca</taxon>
        <taxon>Artemiidae</taxon>
        <taxon>Artemia</taxon>
    </lineage>
</organism>
<evidence type="ECO:0000313" key="1">
    <source>
        <dbReference type="EMBL" id="KAK2706573.1"/>
    </source>
</evidence>
<proteinExistence type="predicted"/>
<evidence type="ECO:0000313" key="2">
    <source>
        <dbReference type="Proteomes" id="UP001187531"/>
    </source>
</evidence>
<dbReference type="EMBL" id="JAVRJZ010000020">
    <property type="protein sequence ID" value="KAK2706573.1"/>
    <property type="molecule type" value="Genomic_DNA"/>
</dbReference>
<keyword evidence="2" id="KW-1185">Reference proteome</keyword>